<reference evidence="2 3" key="1">
    <citation type="submission" date="2019-09" db="EMBL/GenBank/DDBJ databases">
        <title>Flavobacterium sp. nov., isolated from glacier ice.</title>
        <authorList>
            <person name="Liu Q."/>
        </authorList>
    </citation>
    <scope>NUCLEOTIDE SEQUENCE [LARGE SCALE GENOMIC DNA]</scope>
    <source>
        <strain evidence="2 3">NBRC 112527</strain>
    </source>
</reference>
<dbReference type="RefSeq" id="WP_151108231.1">
    <property type="nucleotide sequence ID" value="NZ_WAEM01000007.1"/>
</dbReference>
<dbReference type="Proteomes" id="UP000490922">
    <property type="component" value="Unassembled WGS sequence"/>
</dbReference>
<proteinExistence type="predicted"/>
<protein>
    <recommendedName>
        <fullName evidence="4">Outer membrane beta-barrel protein</fullName>
    </recommendedName>
</protein>
<keyword evidence="3" id="KW-1185">Reference proteome</keyword>
<sequence>MINLRKISATSLIVYSFFIFSCKVSAQQVPSDSFYFEFHTAIQNSFGPSENQAEIVGGYNPNSYDEKEHLITGFKECFVPEIVLGYQKKNIKLQSSIGYYKQDIGLIQNFEKVEYPFLLSNMLFVKVSALYQLSNSEKKGFYGLYTGVFIGTAIPTSNALNAQTKAEFGIDDFRPATQFNWGIDVKYNLQLGKKGLYVLGGTSLTFPGIIGSLGYIELLPSSSYTIVRDEIKMHSINLFCGFGFQLEKNSKKLNPN</sequence>
<feature type="signal peptide" evidence="1">
    <location>
        <begin position="1"/>
        <end position="26"/>
    </location>
</feature>
<keyword evidence="1" id="KW-0732">Signal</keyword>
<dbReference type="AlphaFoldDB" id="A0A7J5ABG4"/>
<evidence type="ECO:0000256" key="1">
    <source>
        <dbReference type="SAM" id="SignalP"/>
    </source>
</evidence>
<dbReference type="PROSITE" id="PS51257">
    <property type="entry name" value="PROKAR_LIPOPROTEIN"/>
    <property type="match status" value="1"/>
</dbReference>
<dbReference type="OrthoDB" id="9812892at2"/>
<evidence type="ECO:0008006" key="4">
    <source>
        <dbReference type="Google" id="ProtNLM"/>
    </source>
</evidence>
<name>A0A7J5ABG4_9FLAO</name>
<feature type="chain" id="PRO_5029664870" description="Outer membrane beta-barrel protein" evidence="1">
    <location>
        <begin position="27"/>
        <end position="256"/>
    </location>
</feature>
<accession>A0A7J5ABG4</accession>
<evidence type="ECO:0000313" key="3">
    <source>
        <dbReference type="Proteomes" id="UP000490922"/>
    </source>
</evidence>
<gene>
    <name evidence="2" type="ORF">F6464_12250</name>
</gene>
<dbReference type="EMBL" id="WAEM01000007">
    <property type="protein sequence ID" value="KAB1154813.1"/>
    <property type="molecule type" value="Genomic_DNA"/>
</dbReference>
<comment type="caution">
    <text evidence="2">The sequence shown here is derived from an EMBL/GenBank/DDBJ whole genome shotgun (WGS) entry which is preliminary data.</text>
</comment>
<organism evidence="2 3">
    <name type="scientific">Flavobacterium luteum</name>
    <dbReference type="NCBI Taxonomy" id="2026654"/>
    <lineage>
        <taxon>Bacteria</taxon>
        <taxon>Pseudomonadati</taxon>
        <taxon>Bacteroidota</taxon>
        <taxon>Flavobacteriia</taxon>
        <taxon>Flavobacteriales</taxon>
        <taxon>Flavobacteriaceae</taxon>
        <taxon>Flavobacterium</taxon>
    </lineage>
</organism>
<evidence type="ECO:0000313" key="2">
    <source>
        <dbReference type="EMBL" id="KAB1154813.1"/>
    </source>
</evidence>